<evidence type="ECO:0000313" key="2">
    <source>
        <dbReference type="Ensembl" id="ENSGWIP00000032710.1"/>
    </source>
</evidence>
<dbReference type="Ensembl" id="ENSGWIT00000035601.1">
    <property type="protein sequence ID" value="ENSGWIP00000032710.1"/>
    <property type="gene ID" value="ENSGWIG00000016829.1"/>
</dbReference>
<accession>A0A8C5GMQ8</accession>
<proteinExistence type="predicted"/>
<keyword evidence="1" id="KW-0472">Membrane</keyword>
<reference evidence="2" key="1">
    <citation type="submission" date="2020-06" db="EMBL/GenBank/DDBJ databases">
        <authorList>
            <consortium name="Wellcome Sanger Institute Data Sharing"/>
        </authorList>
    </citation>
    <scope>NUCLEOTIDE SEQUENCE [LARGE SCALE GENOMIC DNA]</scope>
</reference>
<evidence type="ECO:0000256" key="1">
    <source>
        <dbReference type="SAM" id="Phobius"/>
    </source>
</evidence>
<evidence type="ECO:0000313" key="3">
    <source>
        <dbReference type="Proteomes" id="UP000694680"/>
    </source>
</evidence>
<keyword evidence="1" id="KW-0812">Transmembrane</keyword>
<dbReference type="Proteomes" id="UP000694680">
    <property type="component" value="Chromosome 21"/>
</dbReference>
<reference evidence="2" key="3">
    <citation type="submission" date="2025-09" db="UniProtKB">
        <authorList>
            <consortium name="Ensembl"/>
        </authorList>
    </citation>
    <scope>IDENTIFICATION</scope>
</reference>
<name>A0A8C5GMQ8_GOUWI</name>
<keyword evidence="3" id="KW-1185">Reference proteome</keyword>
<reference evidence="2" key="2">
    <citation type="submission" date="2025-08" db="UniProtKB">
        <authorList>
            <consortium name="Ensembl"/>
        </authorList>
    </citation>
    <scope>IDENTIFICATION</scope>
</reference>
<sequence>VEMSVPEAGEVSSFFTHTVICYFLDVFLLLYCVFFTVIFFREKYKKDVEAAKSVSLHHSISFSFVCDLKKSVLFSSLQDDSGVYQVRPRPSLFYRLMESILAQMFFSVQELRSTDADPYQALEPSKRKVAIY</sequence>
<keyword evidence="1" id="KW-1133">Transmembrane helix</keyword>
<organism evidence="2 3">
    <name type="scientific">Gouania willdenowi</name>
    <name type="common">Blunt-snouted clingfish</name>
    <name type="synonym">Lepadogaster willdenowi</name>
    <dbReference type="NCBI Taxonomy" id="441366"/>
    <lineage>
        <taxon>Eukaryota</taxon>
        <taxon>Metazoa</taxon>
        <taxon>Chordata</taxon>
        <taxon>Craniata</taxon>
        <taxon>Vertebrata</taxon>
        <taxon>Euteleostomi</taxon>
        <taxon>Actinopterygii</taxon>
        <taxon>Neopterygii</taxon>
        <taxon>Teleostei</taxon>
        <taxon>Neoteleostei</taxon>
        <taxon>Acanthomorphata</taxon>
        <taxon>Ovalentaria</taxon>
        <taxon>Blenniimorphae</taxon>
        <taxon>Blenniiformes</taxon>
        <taxon>Gobiesocoidei</taxon>
        <taxon>Gobiesocidae</taxon>
        <taxon>Gobiesocinae</taxon>
        <taxon>Gouania</taxon>
    </lineage>
</organism>
<dbReference type="AlphaFoldDB" id="A0A8C5GMQ8"/>
<protein>
    <submittedName>
        <fullName evidence="2">Uncharacterized protein</fullName>
    </submittedName>
</protein>
<feature type="transmembrane region" description="Helical" evidence="1">
    <location>
        <begin position="14"/>
        <end position="40"/>
    </location>
</feature>